<proteinExistence type="predicted"/>
<accession>A0ABU7IJD3</accession>
<dbReference type="PANTHER" id="PTHR45947">
    <property type="entry name" value="SULFOQUINOVOSYL TRANSFERASE SQD2"/>
    <property type="match status" value="1"/>
</dbReference>
<comment type="caution">
    <text evidence="3">The sequence shown here is derived from an EMBL/GenBank/DDBJ whole genome shotgun (WGS) entry which is preliminary data.</text>
</comment>
<keyword evidence="4" id="KW-1185">Reference proteome</keyword>
<dbReference type="PANTHER" id="PTHR45947:SF3">
    <property type="entry name" value="SULFOQUINOVOSYL TRANSFERASE SQD2"/>
    <property type="match status" value="1"/>
</dbReference>
<feature type="domain" description="Glycosyltransferase subfamily 4-like N-terminal" evidence="2">
    <location>
        <begin position="14"/>
        <end position="170"/>
    </location>
</feature>
<dbReference type="Pfam" id="PF00534">
    <property type="entry name" value="Glycos_transf_1"/>
    <property type="match status" value="1"/>
</dbReference>
<dbReference type="InterPro" id="IPR028098">
    <property type="entry name" value="Glyco_trans_4-like_N"/>
</dbReference>
<keyword evidence="3" id="KW-0808">Transferase</keyword>
<dbReference type="EC" id="2.4.-.-" evidence="3"/>
<dbReference type="InterPro" id="IPR050194">
    <property type="entry name" value="Glycosyltransferase_grp1"/>
</dbReference>
<dbReference type="CDD" id="cd03801">
    <property type="entry name" value="GT4_PimA-like"/>
    <property type="match status" value="1"/>
</dbReference>
<evidence type="ECO:0000259" key="2">
    <source>
        <dbReference type="Pfam" id="PF13439"/>
    </source>
</evidence>
<dbReference type="Pfam" id="PF13439">
    <property type="entry name" value="Glyco_transf_4"/>
    <property type="match status" value="1"/>
</dbReference>
<gene>
    <name evidence="3" type="ORF">V1H85_11485</name>
</gene>
<keyword evidence="3" id="KW-0328">Glycosyltransferase</keyword>
<evidence type="ECO:0000313" key="3">
    <source>
        <dbReference type="EMBL" id="MEE1973071.1"/>
    </source>
</evidence>
<feature type="domain" description="Glycosyl transferase family 1" evidence="1">
    <location>
        <begin position="185"/>
        <end position="352"/>
    </location>
</feature>
<dbReference type="RefSeq" id="WP_272637020.1">
    <property type="nucleotide sequence ID" value="NZ_JAZDDF010000004.1"/>
</dbReference>
<dbReference type="SUPFAM" id="SSF53756">
    <property type="entry name" value="UDP-Glycosyltransferase/glycogen phosphorylase"/>
    <property type="match status" value="1"/>
</dbReference>
<evidence type="ECO:0000259" key="1">
    <source>
        <dbReference type="Pfam" id="PF00534"/>
    </source>
</evidence>
<reference evidence="3 4" key="1">
    <citation type="submission" date="2024-01" db="EMBL/GenBank/DDBJ databases">
        <title>Maribacter spp. originated from different algae showed divergent polysaccharides utilization ability.</title>
        <authorList>
            <person name="Wang H."/>
            <person name="Wu Y."/>
        </authorList>
    </citation>
    <scope>NUCLEOTIDE SEQUENCE [LARGE SCALE GENOMIC DNA]</scope>
    <source>
        <strain evidence="3 4">KPT27_14</strain>
    </source>
</reference>
<dbReference type="GO" id="GO:0016757">
    <property type="term" value="F:glycosyltransferase activity"/>
    <property type="evidence" value="ECO:0007669"/>
    <property type="project" value="UniProtKB-KW"/>
</dbReference>
<sequence length="377" mass="42644">MKIVFIVMRLGKDGLATNIRDLAQGMVERGHELHIITSGFKIKEASDNSFFDELKSRFQSLGIVIHYFKEPIGNPLKKGMASFSSLFRISSLFRKIDPDVIHCHSPNLTFIPYLLGRKYVSTVHADTIRPNMRYKHPTLLIAVSEGSKEFTKRVMGSPESSIRMVYHGISERFAVQEDKANLERLKTEFKIPQDKFLIGVVGRITPQKGTDILVEALGKFLPAKILDQVHVIIVGDYQSESQKVWLDTMLREHQLSDKFSVLGFRDPKPFYQLFDVFVLPSRSDTFGLVAVESMMSGCCTIRSNANGAYDQIDPGVDGLIFEMDNAQELALHLENVFLDGAFRSKLAQNGKQKALANFTVAKMVDNTLEIYKELERM</sequence>
<organism evidence="3 4">
    <name type="scientific">Maribacter flavus</name>
    <dbReference type="NCBI Taxonomy" id="1658664"/>
    <lineage>
        <taxon>Bacteria</taxon>
        <taxon>Pseudomonadati</taxon>
        <taxon>Bacteroidota</taxon>
        <taxon>Flavobacteriia</taxon>
        <taxon>Flavobacteriales</taxon>
        <taxon>Flavobacteriaceae</taxon>
        <taxon>Maribacter</taxon>
    </lineage>
</organism>
<dbReference type="Gene3D" id="3.40.50.2000">
    <property type="entry name" value="Glycogen Phosphorylase B"/>
    <property type="match status" value="2"/>
</dbReference>
<dbReference type="EMBL" id="JAZDDF010000004">
    <property type="protein sequence ID" value="MEE1973071.1"/>
    <property type="molecule type" value="Genomic_DNA"/>
</dbReference>
<evidence type="ECO:0000313" key="4">
    <source>
        <dbReference type="Proteomes" id="UP001343698"/>
    </source>
</evidence>
<dbReference type="Proteomes" id="UP001343698">
    <property type="component" value="Unassembled WGS sequence"/>
</dbReference>
<protein>
    <submittedName>
        <fullName evidence="3">Glycosyltransferase family 4 protein</fullName>
        <ecNumber evidence="3">2.4.-.-</ecNumber>
    </submittedName>
</protein>
<name>A0ABU7IJD3_9FLAO</name>
<dbReference type="InterPro" id="IPR001296">
    <property type="entry name" value="Glyco_trans_1"/>
</dbReference>